<protein>
    <recommendedName>
        <fullName evidence="1">Importin N-terminal domain-containing protein</fullName>
    </recommendedName>
</protein>
<gene>
    <name evidence="2" type="ORF">P3T76_006770</name>
</gene>
<dbReference type="GO" id="GO:0006886">
    <property type="term" value="P:intracellular protein transport"/>
    <property type="evidence" value="ECO:0007669"/>
    <property type="project" value="InterPro"/>
</dbReference>
<organism evidence="2 3">
    <name type="scientific">Phytophthora citrophthora</name>
    <dbReference type="NCBI Taxonomy" id="4793"/>
    <lineage>
        <taxon>Eukaryota</taxon>
        <taxon>Sar</taxon>
        <taxon>Stramenopiles</taxon>
        <taxon>Oomycota</taxon>
        <taxon>Peronosporomycetes</taxon>
        <taxon>Peronosporales</taxon>
        <taxon>Peronosporaceae</taxon>
        <taxon>Phytophthora</taxon>
    </lineage>
</organism>
<dbReference type="Gene3D" id="1.25.10.10">
    <property type="entry name" value="Leucine-rich Repeat Variant"/>
    <property type="match status" value="1"/>
</dbReference>
<dbReference type="SUPFAM" id="SSF48371">
    <property type="entry name" value="ARM repeat"/>
    <property type="match status" value="1"/>
</dbReference>
<feature type="domain" description="Importin N-terminal" evidence="1">
    <location>
        <begin position="25"/>
        <end position="98"/>
    </location>
</feature>
<comment type="caution">
    <text evidence="2">The sequence shown here is derived from an EMBL/GenBank/DDBJ whole genome shotgun (WGS) entry which is preliminary data.</text>
</comment>
<evidence type="ECO:0000313" key="3">
    <source>
        <dbReference type="Proteomes" id="UP001259832"/>
    </source>
</evidence>
<dbReference type="Proteomes" id="UP001259832">
    <property type="component" value="Unassembled WGS sequence"/>
</dbReference>
<dbReference type="InterPro" id="IPR011989">
    <property type="entry name" value="ARM-like"/>
</dbReference>
<keyword evidence="3" id="KW-1185">Reference proteome</keyword>
<dbReference type="Pfam" id="PF03810">
    <property type="entry name" value="IBN_N"/>
    <property type="match status" value="1"/>
</dbReference>
<accession>A0AAD9LMR2</accession>
<name>A0AAD9LMR2_9STRA</name>
<sequence length="104" mass="11835">MAEELAACARRLFEGASGSAEQRAANMWLMQFQTCEEAWQAALQLLETPMCDALTHQPLAAPQLVAMQILRLKTQHEWTNISEQQQQLVRQVCVSLVMTHPYTY</sequence>
<dbReference type="GO" id="GO:0031267">
    <property type="term" value="F:small GTPase binding"/>
    <property type="evidence" value="ECO:0007669"/>
    <property type="project" value="InterPro"/>
</dbReference>
<dbReference type="InterPro" id="IPR016024">
    <property type="entry name" value="ARM-type_fold"/>
</dbReference>
<evidence type="ECO:0000313" key="2">
    <source>
        <dbReference type="EMBL" id="KAK1941706.1"/>
    </source>
</evidence>
<evidence type="ECO:0000259" key="1">
    <source>
        <dbReference type="Pfam" id="PF03810"/>
    </source>
</evidence>
<dbReference type="EMBL" id="JASMQC010000011">
    <property type="protein sequence ID" value="KAK1941706.1"/>
    <property type="molecule type" value="Genomic_DNA"/>
</dbReference>
<reference evidence="2" key="1">
    <citation type="submission" date="2023-08" db="EMBL/GenBank/DDBJ databases">
        <title>Reference Genome Resource for the Citrus Pathogen Phytophthora citrophthora.</title>
        <authorList>
            <person name="Moller H."/>
            <person name="Coetzee B."/>
            <person name="Rose L.J."/>
            <person name="Van Niekerk J.M."/>
        </authorList>
    </citation>
    <scope>NUCLEOTIDE SEQUENCE</scope>
    <source>
        <strain evidence="2">STE-U-9442</strain>
    </source>
</reference>
<proteinExistence type="predicted"/>
<dbReference type="InterPro" id="IPR001494">
    <property type="entry name" value="Importin-beta_N"/>
</dbReference>
<dbReference type="AlphaFoldDB" id="A0AAD9LMR2"/>